<dbReference type="RefSeq" id="WP_346227063.1">
    <property type="nucleotide sequence ID" value="NZ_JBDJAW010000014.1"/>
</dbReference>
<sequence length="83" mass="9344">MRLEDMRNLGPKSGEWLGRVGIENPERLAELGAVEAHRRLRDAGIPGLSLNALWAMEGALEDLDWRLIPAERKRELLAELDEG</sequence>
<evidence type="ECO:0000259" key="1">
    <source>
        <dbReference type="Pfam" id="PF04994"/>
    </source>
</evidence>
<dbReference type="Gene3D" id="1.10.150.20">
    <property type="entry name" value="5' to 3' exonuclease, C-terminal subdomain"/>
    <property type="match status" value="1"/>
</dbReference>
<proteinExistence type="predicted"/>
<reference evidence="2 3" key="1">
    <citation type="submission" date="2024-05" db="EMBL/GenBank/DDBJ databases">
        <title>Microbispora sp.ZYX-F-249.</title>
        <authorList>
            <person name="Xie H."/>
        </authorList>
    </citation>
    <scope>NUCLEOTIDE SEQUENCE [LARGE SCALE GENOMIC DNA]</scope>
    <source>
        <strain evidence="2 3">ZYX-F-249</strain>
    </source>
</reference>
<dbReference type="InterPro" id="IPR047525">
    <property type="entry name" value="TfoX-like"/>
</dbReference>
<evidence type="ECO:0000313" key="3">
    <source>
        <dbReference type="Proteomes" id="UP001447516"/>
    </source>
</evidence>
<comment type="caution">
    <text evidence="2">The sequence shown here is derived from an EMBL/GenBank/DDBJ whole genome shotgun (WGS) entry which is preliminary data.</text>
</comment>
<dbReference type="Proteomes" id="UP001447516">
    <property type="component" value="Unassembled WGS sequence"/>
</dbReference>
<gene>
    <name evidence="2" type="ORF">AAH991_18365</name>
</gene>
<evidence type="ECO:0000313" key="2">
    <source>
        <dbReference type="EMBL" id="MEN3537084.1"/>
    </source>
</evidence>
<organism evidence="2 3">
    <name type="scientific">Microbispora maris</name>
    <dbReference type="NCBI Taxonomy" id="3144104"/>
    <lineage>
        <taxon>Bacteria</taxon>
        <taxon>Bacillati</taxon>
        <taxon>Actinomycetota</taxon>
        <taxon>Actinomycetes</taxon>
        <taxon>Streptosporangiales</taxon>
        <taxon>Streptosporangiaceae</taxon>
        <taxon>Microbispora</taxon>
    </lineage>
</organism>
<keyword evidence="3" id="KW-1185">Reference proteome</keyword>
<name>A0ABV0AP51_9ACTN</name>
<feature type="domain" description="TfoX C-terminal" evidence="1">
    <location>
        <begin position="2"/>
        <end position="79"/>
    </location>
</feature>
<dbReference type="Pfam" id="PF04994">
    <property type="entry name" value="TfoX_C"/>
    <property type="match status" value="1"/>
</dbReference>
<accession>A0ABV0AP51</accession>
<protein>
    <submittedName>
        <fullName evidence="2">TfoX/Sxy family protein</fullName>
    </submittedName>
</protein>
<dbReference type="InterPro" id="IPR007077">
    <property type="entry name" value="TfoX_C"/>
</dbReference>
<dbReference type="PANTHER" id="PTHR36121">
    <property type="entry name" value="PROTEIN SXY"/>
    <property type="match status" value="1"/>
</dbReference>
<dbReference type="EMBL" id="JBDJAW010000014">
    <property type="protein sequence ID" value="MEN3537084.1"/>
    <property type="molecule type" value="Genomic_DNA"/>
</dbReference>
<dbReference type="PANTHER" id="PTHR36121:SF1">
    <property type="entry name" value="PROTEIN SXY"/>
    <property type="match status" value="1"/>
</dbReference>